<feature type="transmembrane region" description="Helical" evidence="1">
    <location>
        <begin position="216"/>
        <end position="236"/>
    </location>
</feature>
<proteinExistence type="predicted"/>
<dbReference type="InterPro" id="IPR025450">
    <property type="entry name" value="YndJ-like"/>
</dbReference>
<keyword evidence="1" id="KW-0472">Membrane</keyword>
<accession>A0A8F9TVQ4</accession>
<keyword evidence="3" id="KW-1185">Reference proteome</keyword>
<feature type="transmembrane region" description="Helical" evidence="1">
    <location>
        <begin position="88"/>
        <end position="108"/>
    </location>
</feature>
<dbReference type="AlphaFoldDB" id="A0A8F9TVQ4"/>
<feature type="transmembrane region" description="Helical" evidence="1">
    <location>
        <begin position="188"/>
        <end position="210"/>
    </location>
</feature>
<sequence>MTRKVSARRAGLGAVVWLVAVAWRVPNAWHGAWAQALLLFAALVLVPLAWPLILGGTPGALLRAAGRLQWPAAVVLAVGIWWPRGFVAVALALPWIAVTALLAASGAVEFWRERPRAAAARCRLAALLFIAIGGVWLAADRVGFRPLGFSEDIVVLTAVHFHYAGLVLPLVTSAAVRELPGAWSGRLAVVGVIVGVPLVAVGITTAQLHMLPGLEAVAAVWLGLTGWLVAGLHWRLAGEARWRWGARVGWAVAGVSLAFGMSLAMLYGARGYFHPLPWLDLPWMRALHGTANAVGFAFCALLAWRGARTPQSGGRG</sequence>
<evidence type="ECO:0000256" key="1">
    <source>
        <dbReference type="SAM" id="Phobius"/>
    </source>
</evidence>
<feature type="transmembrane region" description="Helical" evidence="1">
    <location>
        <begin position="32"/>
        <end position="53"/>
    </location>
</feature>
<dbReference type="EMBL" id="CP080507">
    <property type="protein sequence ID" value="QYM79996.1"/>
    <property type="molecule type" value="Genomic_DNA"/>
</dbReference>
<feature type="transmembrane region" description="Helical" evidence="1">
    <location>
        <begin position="120"/>
        <end position="139"/>
    </location>
</feature>
<evidence type="ECO:0000313" key="2">
    <source>
        <dbReference type="EMBL" id="QYM79996.1"/>
    </source>
</evidence>
<feature type="transmembrane region" description="Helical" evidence="1">
    <location>
        <begin position="289"/>
        <end position="307"/>
    </location>
</feature>
<feature type="transmembrane region" description="Helical" evidence="1">
    <location>
        <begin position="65"/>
        <end position="82"/>
    </location>
</feature>
<dbReference type="Proteomes" id="UP000825051">
    <property type="component" value="Chromosome"/>
</dbReference>
<organism evidence="2 3">
    <name type="scientific">Horticoccus luteus</name>
    <dbReference type="NCBI Taxonomy" id="2862869"/>
    <lineage>
        <taxon>Bacteria</taxon>
        <taxon>Pseudomonadati</taxon>
        <taxon>Verrucomicrobiota</taxon>
        <taxon>Opitutia</taxon>
        <taxon>Opitutales</taxon>
        <taxon>Opitutaceae</taxon>
        <taxon>Horticoccus</taxon>
    </lineage>
</organism>
<dbReference type="KEGG" id="ole:K0B96_05095"/>
<keyword evidence="1" id="KW-1133">Transmembrane helix</keyword>
<protein>
    <submittedName>
        <fullName evidence="2">YndJ family protein</fullName>
    </submittedName>
</protein>
<evidence type="ECO:0000313" key="3">
    <source>
        <dbReference type="Proteomes" id="UP000825051"/>
    </source>
</evidence>
<feature type="transmembrane region" description="Helical" evidence="1">
    <location>
        <begin position="159"/>
        <end position="176"/>
    </location>
</feature>
<reference evidence="2" key="1">
    <citation type="submission" date="2021-08" db="EMBL/GenBank/DDBJ databases">
        <title>Genome of a novel bacterium of the phylum Verrucomicrobia, Oleiharenicola sp. KSB-15.</title>
        <authorList>
            <person name="Chung J.-H."/>
            <person name="Ahn J.-H."/>
            <person name="Yoon Y."/>
            <person name="Kim D.-Y."/>
            <person name="An S.-H."/>
            <person name="Park I."/>
            <person name="Yeon J."/>
        </authorList>
    </citation>
    <scope>NUCLEOTIDE SEQUENCE</scope>
    <source>
        <strain evidence="2">KSB-15</strain>
    </source>
</reference>
<dbReference type="RefSeq" id="WP_220164533.1">
    <property type="nucleotide sequence ID" value="NZ_CP080507.1"/>
</dbReference>
<keyword evidence="1" id="KW-0812">Transmembrane</keyword>
<name>A0A8F9TVQ4_9BACT</name>
<feature type="transmembrane region" description="Helical" evidence="1">
    <location>
        <begin position="248"/>
        <end position="269"/>
    </location>
</feature>
<dbReference type="Pfam" id="PF14158">
    <property type="entry name" value="YndJ"/>
    <property type="match status" value="1"/>
</dbReference>
<gene>
    <name evidence="2" type="ORF">K0B96_05095</name>
</gene>